<dbReference type="EMBL" id="CACSIO010000020">
    <property type="protein sequence ID" value="CAA0113757.1"/>
    <property type="molecule type" value="Genomic_DNA"/>
</dbReference>
<dbReference type="Proteomes" id="UP000441399">
    <property type="component" value="Unassembled WGS sequence"/>
</dbReference>
<proteinExistence type="predicted"/>
<feature type="transmembrane region" description="Helical" evidence="1">
    <location>
        <begin position="108"/>
        <end position="132"/>
    </location>
</feature>
<feature type="transmembrane region" description="Helical" evidence="1">
    <location>
        <begin position="29"/>
        <end position="47"/>
    </location>
</feature>
<gene>
    <name evidence="2" type="ORF">OPDIPICF_04743</name>
    <name evidence="3" type="ORF">OPDIPICF_04761</name>
</gene>
<sequence>MTRLSAVNSILERASDITQSLVEFVRSRVLIHGTFVFVSILLGYFAAHNVTLKDLSPVIGTLQNMSAAVFTLSGIWIAYTYPQAISAYTSPDTVKVIPNDETKRIENLVLIILSSAFVISGLLSFNFVYLVMGNTDLYAANRDRFKIFGVAAIGYFSIVQLRAIITVMLTNISFVNELHNKRTERKANSDL</sequence>
<dbReference type="EMBL" id="CACSIO010000018">
    <property type="protein sequence ID" value="CAA0113588.1"/>
    <property type="molecule type" value="Genomic_DNA"/>
</dbReference>
<feature type="transmembrane region" description="Helical" evidence="1">
    <location>
        <begin position="152"/>
        <end position="175"/>
    </location>
</feature>
<evidence type="ECO:0000256" key="1">
    <source>
        <dbReference type="SAM" id="Phobius"/>
    </source>
</evidence>
<protein>
    <submittedName>
        <fullName evidence="3">Uncharacterized protein</fullName>
    </submittedName>
</protein>
<keyword evidence="1" id="KW-1133">Transmembrane helix</keyword>
<accession>A0A5S9Q864</accession>
<evidence type="ECO:0000313" key="2">
    <source>
        <dbReference type="EMBL" id="CAA0113588.1"/>
    </source>
</evidence>
<organism evidence="3 4">
    <name type="scientific">BD1-7 clade bacterium</name>
    <dbReference type="NCBI Taxonomy" id="2029982"/>
    <lineage>
        <taxon>Bacteria</taxon>
        <taxon>Pseudomonadati</taxon>
        <taxon>Pseudomonadota</taxon>
        <taxon>Gammaproteobacteria</taxon>
        <taxon>Cellvibrionales</taxon>
        <taxon>Spongiibacteraceae</taxon>
        <taxon>BD1-7 clade</taxon>
    </lineage>
</organism>
<keyword evidence="1" id="KW-0812">Transmembrane</keyword>
<keyword evidence="1" id="KW-0472">Membrane</keyword>
<evidence type="ECO:0000313" key="3">
    <source>
        <dbReference type="EMBL" id="CAA0113757.1"/>
    </source>
</evidence>
<feature type="transmembrane region" description="Helical" evidence="1">
    <location>
        <begin position="67"/>
        <end position="88"/>
    </location>
</feature>
<keyword evidence="4" id="KW-1185">Reference proteome</keyword>
<evidence type="ECO:0000313" key="4">
    <source>
        <dbReference type="Proteomes" id="UP000441399"/>
    </source>
</evidence>
<dbReference type="AlphaFoldDB" id="A0A5S9Q864"/>
<name>A0A5S9Q864_9GAMM</name>
<reference evidence="3 4" key="1">
    <citation type="submission" date="2019-11" db="EMBL/GenBank/DDBJ databases">
        <authorList>
            <person name="Holert J."/>
        </authorList>
    </citation>
    <scope>NUCLEOTIDE SEQUENCE [LARGE SCALE GENOMIC DNA]</scope>
    <source>
        <strain evidence="3">SB11_3</strain>
    </source>
</reference>